<gene>
    <name evidence="1" type="ORF">BSQ49_04905</name>
</gene>
<evidence type="ECO:0000313" key="2">
    <source>
        <dbReference type="Proteomes" id="UP000314960"/>
    </source>
</evidence>
<dbReference type="EMBL" id="CP018176">
    <property type="protein sequence ID" value="AUJ29594.1"/>
    <property type="molecule type" value="Genomic_DNA"/>
</dbReference>
<dbReference type="Proteomes" id="UP000314960">
    <property type="component" value="Chromosome"/>
</dbReference>
<dbReference type="AlphaFoldDB" id="A0A3Q8C996"/>
<protein>
    <submittedName>
        <fullName evidence="1">Uncharacterized protein</fullName>
    </submittedName>
</protein>
<dbReference type="KEGG" id="lhw:BSQ49_04905"/>
<name>A0A3Q8C996_9LACO</name>
<dbReference type="RefSeq" id="WP_141053169.1">
    <property type="nucleotide sequence ID" value="NZ_CP018176.1"/>
</dbReference>
<proteinExistence type="predicted"/>
<organism evidence="1 2">
    <name type="scientific">Liquorilactobacillus hordei</name>
    <dbReference type="NCBI Taxonomy" id="468911"/>
    <lineage>
        <taxon>Bacteria</taxon>
        <taxon>Bacillati</taxon>
        <taxon>Bacillota</taxon>
        <taxon>Bacilli</taxon>
        <taxon>Lactobacillales</taxon>
        <taxon>Lactobacillaceae</taxon>
        <taxon>Liquorilactobacillus</taxon>
    </lineage>
</organism>
<accession>A0A3Q8C996</accession>
<sequence>MQIDIKEFLDDLPHLDSNSGYWLVRANSGDFYTDFNLNSYIGVGWNNISLKDIQNSNNSSEQLKSLIVNKNPDILNGSESVDEESLELDFVYNKQLDASKNSLVINQKKLTSRQLSSLAGQLLRFVNEIKINDLVLVPSENSEQFIVGRVNSQPFEIDSAAMTEQEKENSNYKHSNFLKRISVQWVGRFNRENADTALYKMIYSQHALSNINAYRSYINRAIFDAYILDDDELHLTYHITQEKNIDAKMLGQFIYQYSEMYESLSQSTDLKIKVNIQSKGPAESTAKKMIGGSIAFAILFCCGSASYAGGKISYDDTGKINIEMNGVAAQNRQNQTTDTANKSKKIAAQLQLENKKADSIMEREEKAYALAKKLQVPISALGIELPHRAEVALQKQLDRENKKKAHSENSEP</sequence>
<evidence type="ECO:0000313" key="1">
    <source>
        <dbReference type="EMBL" id="AUJ29594.1"/>
    </source>
</evidence>
<reference evidence="1 2" key="1">
    <citation type="submission" date="2016-11" db="EMBL/GenBank/DDBJ databases">
        <title>Interaction between Lactobacillus species and yeast in water kefir.</title>
        <authorList>
            <person name="Behr J."/>
            <person name="Xu D."/>
            <person name="Vogel R.F."/>
        </authorList>
    </citation>
    <scope>NUCLEOTIDE SEQUENCE [LARGE SCALE GENOMIC DNA]</scope>
    <source>
        <strain evidence="1 2">TMW 1.1822</strain>
    </source>
</reference>